<gene>
    <name evidence="1" type="ORF">HDF08_000424</name>
</gene>
<dbReference type="EMBL" id="JACCCU010000001">
    <property type="protein sequence ID" value="NYF88357.1"/>
    <property type="molecule type" value="Genomic_DNA"/>
</dbReference>
<dbReference type="SUPFAM" id="SSF56935">
    <property type="entry name" value="Porins"/>
    <property type="match status" value="1"/>
</dbReference>
<accession>A0A852VAA7</accession>
<dbReference type="Proteomes" id="UP000564385">
    <property type="component" value="Unassembled WGS sequence"/>
</dbReference>
<comment type="caution">
    <text evidence="1">The sequence shown here is derived from an EMBL/GenBank/DDBJ whole genome shotgun (WGS) entry which is preliminary data.</text>
</comment>
<evidence type="ECO:0000313" key="2">
    <source>
        <dbReference type="Proteomes" id="UP000564385"/>
    </source>
</evidence>
<evidence type="ECO:0000313" key="1">
    <source>
        <dbReference type="EMBL" id="NYF88357.1"/>
    </source>
</evidence>
<name>A0A852VAA7_9BACT</name>
<reference evidence="1 2" key="1">
    <citation type="submission" date="2020-07" db="EMBL/GenBank/DDBJ databases">
        <title>Genomic Encyclopedia of Type Strains, Phase IV (KMG-V): Genome sequencing to study the core and pangenomes of soil and plant-associated prokaryotes.</title>
        <authorList>
            <person name="Whitman W."/>
        </authorList>
    </citation>
    <scope>NUCLEOTIDE SEQUENCE [LARGE SCALE GENOMIC DNA]</scope>
    <source>
        <strain evidence="1 2">M8UP22</strain>
    </source>
</reference>
<dbReference type="AlphaFoldDB" id="A0A852VAA7"/>
<protein>
    <submittedName>
        <fullName evidence="1">Uncharacterized protein</fullName>
    </submittedName>
</protein>
<organism evidence="1 2">
    <name type="scientific">Tunturiibacter lichenicola</name>
    <dbReference type="NCBI Taxonomy" id="2051959"/>
    <lineage>
        <taxon>Bacteria</taxon>
        <taxon>Pseudomonadati</taxon>
        <taxon>Acidobacteriota</taxon>
        <taxon>Terriglobia</taxon>
        <taxon>Terriglobales</taxon>
        <taxon>Acidobacteriaceae</taxon>
        <taxon>Tunturiibacter</taxon>
    </lineage>
</organism>
<proteinExistence type="predicted"/>
<sequence>MAVLFATQYGKAQDTPLISGGVGFFTNTTAGSTTYLPIVSPLLAAPIGDHFFIESRAALLEDFTPKADGQSGYDHSHFIGLTYLQGDYIASSHVTVVGGSFLTPFGTYNERLSPIWINNLQDGPLIQTLGVMTTGVGLGGQVRGSAISRRNFSIDYAAYFSARSGNEQFNSKRSSGGRVSLYLPAKRLEVGFSYGRLLQGTQENFYGTHVWWEPKDSAFRLRSEWARGQHAQGYWVEADYRPTYFGGLNSWIGRVEPIFRIQQTFRIDSIASDSLPIVNSQRADFGLDYNLPHNTRILTSYSRQFSSSGNVNIWETGIVYRFLFPAWKGKQK</sequence>